<evidence type="ECO:0000313" key="7">
    <source>
        <dbReference type="Proteomes" id="UP000309984"/>
    </source>
</evidence>
<dbReference type="SUPFAM" id="SSF51905">
    <property type="entry name" value="FAD/NAD(P)-binding domain"/>
    <property type="match status" value="1"/>
</dbReference>
<dbReference type="PANTHER" id="PTHR43498:SF1">
    <property type="entry name" value="COB--COM HETERODISULFIDE REDUCTASE IRON-SULFUR SUBUNIT A"/>
    <property type="match status" value="1"/>
</dbReference>
<keyword evidence="2" id="KW-0479">Metal-binding</keyword>
<dbReference type="PANTHER" id="PTHR43498">
    <property type="entry name" value="FERREDOXIN:COB-COM HETERODISULFIDE REDUCTASE SUBUNIT A"/>
    <property type="match status" value="1"/>
</dbReference>
<sequence>MTSTKSADAVGILLEAEDFDEYGGWLLDSQFDHEMGSPYLLAHGLGRPVADASTTIEIPSAGRYHLWVRAKDWVPAHHPGRFQVIINGVAVDREFGANGQNWSWEPAGIVDLDAGDATITLHDLTGFDGRCDAIFLGHNDTPPPDGAGTDARSWRRRLRGLPDEPTPAGEFDVVIAGGGITGVAAALTAARLGCRVALIQDRPYLGGNASVEIGLSPRGETGPVIDELSQRNPDGDLHARRLLESEPNATVVMEQTVYDAAADGRRITSIDARAARSGREYRYTAPIFIDCTGTALLGILSGAQTRFGQEAHDEFDESLAPEHGDDMHHGNTVFFRTRMADAPAPFPAVPWASDVAKDFADLRGQLTKPGIENGPGPVAGPFRMPDPTVRRRMTQHLTHFWEYGQWLDPYTNGEAIRDHLLCAIYGTFANVKHLEPDEYANLELDWVAYVPAQGEYRRYVGDYTLTETDIRSHKLFPDAVVQNSGAFCLHYPGDEKYDFRLKNWIWDTRDEQPYDIPFRCLYSVDIENLMVAGKHISVTHVAGSNTKFMGNGGQHGIATAAAAFLCTKYSATPRSIYQDHLQELQDIARHATTDPHRRESDT</sequence>
<accession>A0A7I7ZXM6</accession>
<dbReference type="InterPro" id="IPR036188">
    <property type="entry name" value="FAD/NAD-bd_sf"/>
</dbReference>
<evidence type="ECO:0000256" key="3">
    <source>
        <dbReference type="ARBA" id="ARBA00023002"/>
    </source>
</evidence>
<evidence type="ECO:0000256" key="5">
    <source>
        <dbReference type="ARBA" id="ARBA00023014"/>
    </source>
</evidence>
<dbReference type="Gene3D" id="2.60.120.260">
    <property type="entry name" value="Galactose-binding domain-like"/>
    <property type="match status" value="1"/>
</dbReference>
<dbReference type="EMBL" id="POTM01000051">
    <property type="protein sequence ID" value="TLH64034.1"/>
    <property type="molecule type" value="Genomic_DNA"/>
</dbReference>
<name>A0A7I7ZXM6_9MYCO</name>
<keyword evidence="7" id="KW-1185">Reference proteome</keyword>
<dbReference type="Gene3D" id="3.50.50.60">
    <property type="entry name" value="FAD/NAD(P)-binding domain"/>
    <property type="match status" value="1"/>
</dbReference>
<keyword evidence="1" id="KW-0004">4Fe-4S</keyword>
<protein>
    <submittedName>
        <fullName evidence="6">Pyridine nucleotide-disulfide oxidoreductase</fullName>
    </submittedName>
</protein>
<dbReference type="RefSeq" id="WP_138250295.1">
    <property type="nucleotide sequence ID" value="NZ_AP022616.1"/>
</dbReference>
<keyword evidence="3" id="KW-0560">Oxidoreductase</keyword>
<dbReference type="GO" id="GO:0016491">
    <property type="term" value="F:oxidoreductase activity"/>
    <property type="evidence" value="ECO:0007669"/>
    <property type="project" value="UniProtKB-KW"/>
</dbReference>
<gene>
    <name evidence="6" type="ORF">C1S79_20625</name>
</gene>
<evidence type="ECO:0000256" key="4">
    <source>
        <dbReference type="ARBA" id="ARBA00023004"/>
    </source>
</evidence>
<dbReference type="GO" id="GO:0051539">
    <property type="term" value="F:4 iron, 4 sulfur cluster binding"/>
    <property type="evidence" value="ECO:0007669"/>
    <property type="project" value="UniProtKB-KW"/>
</dbReference>
<comment type="caution">
    <text evidence="6">The sequence shown here is derived from an EMBL/GenBank/DDBJ whole genome shotgun (WGS) entry which is preliminary data.</text>
</comment>
<evidence type="ECO:0000313" key="6">
    <source>
        <dbReference type="EMBL" id="TLH64034.1"/>
    </source>
</evidence>
<proteinExistence type="predicted"/>
<organism evidence="6 7">
    <name type="scientific">Mycolicibacterium phocaicum</name>
    <dbReference type="NCBI Taxonomy" id="319706"/>
    <lineage>
        <taxon>Bacteria</taxon>
        <taxon>Bacillati</taxon>
        <taxon>Actinomycetota</taxon>
        <taxon>Actinomycetes</taxon>
        <taxon>Mycobacteriales</taxon>
        <taxon>Mycobacteriaceae</taxon>
        <taxon>Mycolicibacterium</taxon>
    </lineage>
</organism>
<dbReference type="Proteomes" id="UP000309984">
    <property type="component" value="Unassembled WGS sequence"/>
</dbReference>
<evidence type="ECO:0000256" key="2">
    <source>
        <dbReference type="ARBA" id="ARBA00022723"/>
    </source>
</evidence>
<dbReference type="AlphaFoldDB" id="A0A7I7ZXM6"/>
<reference evidence="6 7" key="1">
    <citation type="submission" date="2018-01" db="EMBL/GenBank/DDBJ databases">
        <title>Comparative genomics of Mycobacterium mucogenicum and Mycobacterium neoaurum clade members emphasizing tRNA and non-coding RNA.</title>
        <authorList>
            <person name="Behra P.R.K."/>
            <person name="Pettersson B.M.F."/>
            <person name="Das S."/>
            <person name="Dasgupta S."/>
            <person name="Kirsebom L.A."/>
        </authorList>
    </citation>
    <scope>NUCLEOTIDE SEQUENCE [LARGE SCALE GENOMIC DNA]</scope>
    <source>
        <strain evidence="6 7">DSM 45104</strain>
    </source>
</reference>
<dbReference type="GO" id="GO:0046872">
    <property type="term" value="F:metal ion binding"/>
    <property type="evidence" value="ECO:0007669"/>
    <property type="project" value="UniProtKB-KW"/>
</dbReference>
<evidence type="ECO:0000256" key="1">
    <source>
        <dbReference type="ARBA" id="ARBA00022485"/>
    </source>
</evidence>
<keyword evidence="5" id="KW-0411">Iron-sulfur</keyword>
<dbReference type="Pfam" id="PF12831">
    <property type="entry name" value="FAD_oxidored"/>
    <property type="match status" value="1"/>
</dbReference>
<dbReference type="InterPro" id="IPR039650">
    <property type="entry name" value="HdrA-like"/>
</dbReference>
<keyword evidence="4" id="KW-0408">Iron</keyword>